<feature type="transmembrane region" description="Helical" evidence="1">
    <location>
        <begin position="57"/>
        <end position="80"/>
    </location>
</feature>
<feature type="transmembrane region" description="Helical" evidence="1">
    <location>
        <begin position="197"/>
        <end position="216"/>
    </location>
</feature>
<proteinExistence type="predicted"/>
<feature type="transmembrane region" description="Helical" evidence="1">
    <location>
        <begin position="6"/>
        <end position="27"/>
    </location>
</feature>
<reference evidence="2 3" key="1">
    <citation type="submission" date="2016-08" db="EMBL/GenBank/DDBJ databases">
        <title>Draft genome of Amylibacter sp. strain 4G11.</title>
        <authorList>
            <person name="Wong S.-K."/>
            <person name="Hamasaki K."/>
            <person name="Yoshizawa S."/>
        </authorList>
    </citation>
    <scope>NUCLEOTIDE SEQUENCE [LARGE SCALE GENOMIC DNA]</scope>
    <source>
        <strain evidence="2 3">4G11</strain>
    </source>
</reference>
<organism evidence="2 3">
    <name type="scientific">Paramylibacter kogurei</name>
    <dbReference type="NCBI Taxonomy" id="1889778"/>
    <lineage>
        <taxon>Bacteria</taxon>
        <taxon>Pseudomonadati</taxon>
        <taxon>Pseudomonadota</taxon>
        <taxon>Alphaproteobacteria</taxon>
        <taxon>Rhodobacterales</taxon>
        <taxon>Paracoccaceae</taxon>
        <taxon>Paramylibacter</taxon>
    </lineage>
</organism>
<dbReference type="InterPro" id="IPR010295">
    <property type="entry name" value="DUF898"/>
</dbReference>
<keyword evidence="1" id="KW-0812">Transmembrane</keyword>
<dbReference type="AlphaFoldDB" id="A0A2G5K313"/>
<keyword evidence="1" id="KW-0472">Membrane</keyword>
<dbReference type="Pfam" id="PF05987">
    <property type="entry name" value="DUF898"/>
    <property type="match status" value="1"/>
</dbReference>
<keyword evidence="1" id="KW-1133">Transmembrane helix</keyword>
<feature type="transmembrane region" description="Helical" evidence="1">
    <location>
        <begin position="284"/>
        <end position="311"/>
    </location>
</feature>
<gene>
    <name evidence="2" type="ORF">BFP76_09720</name>
</gene>
<dbReference type="Proteomes" id="UP000231516">
    <property type="component" value="Unassembled WGS sequence"/>
</dbReference>
<evidence type="ECO:0008006" key="4">
    <source>
        <dbReference type="Google" id="ProtNLM"/>
    </source>
</evidence>
<keyword evidence="3" id="KW-1185">Reference proteome</keyword>
<evidence type="ECO:0000313" key="3">
    <source>
        <dbReference type="Proteomes" id="UP000231516"/>
    </source>
</evidence>
<feature type="transmembrane region" description="Helical" evidence="1">
    <location>
        <begin position="236"/>
        <end position="255"/>
    </location>
</feature>
<feature type="transmembrane region" description="Helical" evidence="1">
    <location>
        <begin position="141"/>
        <end position="163"/>
    </location>
</feature>
<comment type="caution">
    <text evidence="2">The sequence shown here is derived from an EMBL/GenBank/DDBJ whole genome shotgun (WGS) entry which is preliminary data.</text>
</comment>
<feature type="transmembrane region" description="Helical" evidence="1">
    <location>
        <begin position="100"/>
        <end position="120"/>
    </location>
</feature>
<name>A0A2G5K313_9RHOB</name>
<dbReference type="EMBL" id="MDGM01000014">
    <property type="protein sequence ID" value="PIB23310.1"/>
    <property type="molecule type" value="Genomic_DNA"/>
</dbReference>
<accession>A0A2G5K313</accession>
<feature type="transmembrane region" description="Helical" evidence="1">
    <location>
        <begin position="323"/>
        <end position="347"/>
    </location>
</feature>
<evidence type="ECO:0000313" key="2">
    <source>
        <dbReference type="EMBL" id="PIB23310.1"/>
    </source>
</evidence>
<protein>
    <recommendedName>
        <fullName evidence="4">DUF898 domain-containing protein</fullName>
    </recommendedName>
</protein>
<sequence length="394" mass="43787">MEKPELRRLAIKTTLLTLITLGIYRFWARTRLRNYFWSCVAPDGQPLEYDGKGLEKFLGFLIAVAVLAIYLGILQLLLTFAGMSLFTAVDDTADELQQLAVTYIAFAALLPLIFYAQYRARRYKLSRTRWRGIRFGMDKGAWGYALRGIGYTILSILTLGILWPLQTFRLETYKTDRTWYGDVKFEQNGNWTMLYPAMKHILFGVLFIIAGGFLAASGEWSRASNGTYQGGSGTGFGAFVMFVGAFWIYAGFAYYRVHSFRKLTEHKTLGETVTFTSLPRTRSLIGIFIGGGFVAGIVAAVLGFAIGGALTYLVVKMLGMQELAIFTSGIGFLIYFLALSVLSLLMITEPMIRHFVQNTAIHNAAALAEVKQRDGDDFAEAEGFADALDLGAGF</sequence>
<evidence type="ECO:0000256" key="1">
    <source>
        <dbReference type="SAM" id="Phobius"/>
    </source>
</evidence>